<dbReference type="PANTHER" id="PTHR33735">
    <property type="entry name" value="EXPRESSED PROTEIN"/>
    <property type="match status" value="1"/>
</dbReference>
<protein>
    <submittedName>
        <fullName evidence="1">Phage capsid scaffolding protein (GPO) serine peptidase</fullName>
    </submittedName>
</protein>
<name>A0AAD7PL97_QUISA</name>
<dbReference type="PANTHER" id="PTHR33735:SF14">
    <property type="entry name" value="PHAGE CAPSID SCAFFOLDING PROTEIN (GPO) SERINE PEPTIDASE"/>
    <property type="match status" value="1"/>
</dbReference>
<dbReference type="KEGG" id="qsa:O6P43_019604"/>
<comment type="caution">
    <text evidence="1">The sequence shown here is derived from an EMBL/GenBank/DDBJ whole genome shotgun (WGS) entry which is preliminary data.</text>
</comment>
<reference evidence="1" key="1">
    <citation type="journal article" date="2023" name="Science">
        <title>Elucidation of the pathway for biosynthesis of saponin adjuvants from the soapbark tree.</title>
        <authorList>
            <person name="Reed J."/>
            <person name="Orme A."/>
            <person name="El-Demerdash A."/>
            <person name="Owen C."/>
            <person name="Martin L.B.B."/>
            <person name="Misra R.C."/>
            <person name="Kikuchi S."/>
            <person name="Rejzek M."/>
            <person name="Martin A.C."/>
            <person name="Harkess A."/>
            <person name="Leebens-Mack J."/>
            <person name="Louveau T."/>
            <person name="Stephenson M.J."/>
            <person name="Osbourn A."/>
        </authorList>
    </citation>
    <scope>NUCLEOTIDE SEQUENCE</scope>
    <source>
        <strain evidence="1">S10</strain>
    </source>
</reference>
<evidence type="ECO:0000313" key="1">
    <source>
        <dbReference type="EMBL" id="KAJ7958964.1"/>
    </source>
</evidence>
<dbReference type="AlphaFoldDB" id="A0AAD7PL97"/>
<gene>
    <name evidence="1" type="ORF">O6P43_019604</name>
</gene>
<keyword evidence="2" id="KW-1185">Reference proteome</keyword>
<proteinExistence type="predicted"/>
<dbReference type="EMBL" id="JARAOO010000008">
    <property type="protein sequence ID" value="KAJ7958964.1"/>
    <property type="molecule type" value="Genomic_DNA"/>
</dbReference>
<organism evidence="1 2">
    <name type="scientific">Quillaja saponaria</name>
    <name type="common">Soap bark tree</name>
    <dbReference type="NCBI Taxonomy" id="32244"/>
    <lineage>
        <taxon>Eukaryota</taxon>
        <taxon>Viridiplantae</taxon>
        <taxon>Streptophyta</taxon>
        <taxon>Embryophyta</taxon>
        <taxon>Tracheophyta</taxon>
        <taxon>Spermatophyta</taxon>
        <taxon>Magnoliopsida</taxon>
        <taxon>eudicotyledons</taxon>
        <taxon>Gunneridae</taxon>
        <taxon>Pentapetalae</taxon>
        <taxon>rosids</taxon>
        <taxon>fabids</taxon>
        <taxon>Fabales</taxon>
        <taxon>Quillajaceae</taxon>
        <taxon>Quillaja</taxon>
    </lineage>
</organism>
<accession>A0AAD7PL97</accession>
<sequence>MSTTTLNFPSKSTCLVTDKTFGRYQASNPRLIHFLVISKAKDSCSLLQNQSRGSLSACGLRLRHDCKRKMDVTVCSSAEPGPPLPSDSWKAWLLGFIMTIIVPFGWNKWGPLLTLKQKVETAIDVAENVTEIVEKVADEVDKVAEEIADHLPKGKLQKVVRFVEKAAEETSKDADVAEQVFDKLEDVEKEVESFFEGDNVNDQVKKKITGDAKDEKKEEVESFFEGANVNDQVKKKITRDAKDEK</sequence>
<dbReference type="Proteomes" id="UP001163823">
    <property type="component" value="Chromosome 8"/>
</dbReference>
<evidence type="ECO:0000313" key="2">
    <source>
        <dbReference type="Proteomes" id="UP001163823"/>
    </source>
</evidence>